<proteinExistence type="predicted"/>
<gene>
    <name evidence="2" type="ORF">SPRI_3456</name>
</gene>
<dbReference type="EMBL" id="CP011340">
    <property type="protein sequence ID" value="ALC21762.1"/>
    <property type="molecule type" value="Genomic_DNA"/>
</dbReference>
<evidence type="ECO:0000256" key="1">
    <source>
        <dbReference type="SAM" id="MobiDB-lite"/>
    </source>
</evidence>
<dbReference type="STRING" id="38300.SPRI_3456"/>
<feature type="region of interest" description="Disordered" evidence="1">
    <location>
        <begin position="40"/>
        <end position="85"/>
    </location>
</feature>
<dbReference type="AlphaFoldDB" id="A0A0M4DSF4"/>
<protein>
    <submittedName>
        <fullName evidence="2">Lipoprotein</fullName>
    </submittedName>
</protein>
<keyword evidence="2" id="KW-0449">Lipoprotein</keyword>
<reference evidence="2 3" key="1">
    <citation type="submission" date="2015-08" db="EMBL/GenBank/DDBJ databases">
        <title>Genome sequence of the pristinamycin over-producing bacterium Streptomyces pristinaespiralis HCCB10218.</title>
        <authorList>
            <person name="Tian J."/>
            <person name="Yang J."/>
            <person name="Li L."/>
            <person name="Ruan L."/>
            <person name="Wei W."/>
            <person name="Zheng G."/>
            <person name="Wei Z."/>
            <person name="Yang S."/>
            <person name="Ge M."/>
            <person name="Jiang W."/>
            <person name="Lu Y."/>
        </authorList>
    </citation>
    <scope>NUCLEOTIDE SEQUENCE [LARGE SCALE GENOMIC DNA]</scope>
    <source>
        <strain evidence="2 3">HCCB 10218</strain>
    </source>
</reference>
<evidence type="ECO:0000313" key="2">
    <source>
        <dbReference type="EMBL" id="ALC21762.1"/>
    </source>
</evidence>
<feature type="compositionally biased region" description="Low complexity" evidence="1">
    <location>
        <begin position="74"/>
        <end position="85"/>
    </location>
</feature>
<dbReference type="Proteomes" id="UP000060513">
    <property type="component" value="Chromosome"/>
</dbReference>
<name>A0A0M4DSF4_STRPR</name>
<feature type="compositionally biased region" description="Basic and acidic residues" evidence="1">
    <location>
        <begin position="55"/>
        <end position="66"/>
    </location>
</feature>
<organism evidence="2">
    <name type="scientific">Streptomyces pristinaespiralis</name>
    <dbReference type="NCBI Taxonomy" id="38300"/>
    <lineage>
        <taxon>Bacteria</taxon>
        <taxon>Bacillati</taxon>
        <taxon>Actinomycetota</taxon>
        <taxon>Actinomycetes</taxon>
        <taxon>Kitasatosporales</taxon>
        <taxon>Streptomycetaceae</taxon>
        <taxon>Streptomyces</taxon>
    </lineage>
</organism>
<dbReference type="Pfam" id="PF18966">
    <property type="entry name" value="Lipoprotein_23"/>
    <property type="match status" value="1"/>
</dbReference>
<dbReference type="RefSeq" id="WP_267879618.1">
    <property type="nucleotide sequence ID" value="NZ_CP011340.1"/>
</dbReference>
<evidence type="ECO:0000313" key="3">
    <source>
        <dbReference type="Proteomes" id="UP000060513"/>
    </source>
</evidence>
<dbReference type="InterPro" id="IPR044058">
    <property type="entry name" value="Lipoprotein_23"/>
</dbReference>
<dbReference type="GeneID" id="97235509"/>
<dbReference type="KEGG" id="spri:SPRI_3456"/>
<dbReference type="PATRIC" id="fig|38300.4.peg.3627"/>
<sequence length="241" mass="24991">MDGQGGDPSVRNVMRGRVRGAALGAVAAALVAGVASGCSATAGTDEKAGGPASRQDAKQDTKKDGTDQQDEAADGPAAAGSVGAPGSACPMPVTFSLAADWKPERVESDKDGEFAAILEQGPVTLVCEIDAKPAGHVGFIRVWAGADAGDDTRKALQAFVAEGAKERTDEVYKETKAGELAATEVTYINKNEFFDDPKKERAFAVATPKGLVVVDLGGLDSQEHEQMLPAYELAKRTLRVS</sequence>
<accession>A0A0M4DSF4</accession>